<dbReference type="EMBL" id="CP002498">
    <property type="protein sequence ID" value="AET38105.1"/>
    <property type="molecule type" value="Genomic_DNA"/>
</dbReference>
<feature type="compositionally biased region" description="Low complexity" evidence="1">
    <location>
        <begin position="45"/>
        <end position="62"/>
    </location>
</feature>
<accession>G8JNN7</accession>
<name>G8JNN7_ERECY</name>
<dbReference type="AlphaFoldDB" id="G8JNN7"/>
<keyword evidence="3" id="KW-1185">Reference proteome</keyword>
<proteinExistence type="predicted"/>
<evidence type="ECO:0000313" key="2">
    <source>
        <dbReference type="EMBL" id="AET38105.1"/>
    </source>
</evidence>
<dbReference type="OrthoDB" id="4058291at2759"/>
<dbReference type="FunCoup" id="G8JNN7">
    <property type="interactions" value="26"/>
</dbReference>
<feature type="region of interest" description="Disordered" evidence="1">
    <location>
        <begin position="42"/>
        <end position="64"/>
    </location>
</feature>
<dbReference type="Proteomes" id="UP000006790">
    <property type="component" value="Chromosome 2"/>
</dbReference>
<organism evidence="2 3">
    <name type="scientific">Eremothecium cymbalariae (strain CBS 270.75 / DBVPG 7215 / KCTC 17166 / NRRL Y-17582)</name>
    <name type="common">Yeast</name>
    <dbReference type="NCBI Taxonomy" id="931890"/>
    <lineage>
        <taxon>Eukaryota</taxon>
        <taxon>Fungi</taxon>
        <taxon>Dikarya</taxon>
        <taxon>Ascomycota</taxon>
        <taxon>Saccharomycotina</taxon>
        <taxon>Saccharomycetes</taxon>
        <taxon>Saccharomycetales</taxon>
        <taxon>Saccharomycetaceae</taxon>
        <taxon>Eremothecium</taxon>
    </lineage>
</organism>
<dbReference type="OMA" id="KLKRRWH"/>
<evidence type="ECO:0000313" key="3">
    <source>
        <dbReference type="Proteomes" id="UP000006790"/>
    </source>
</evidence>
<dbReference type="RefSeq" id="XP_003644922.1">
    <property type="nucleotide sequence ID" value="XM_003644874.1"/>
</dbReference>
<protein>
    <submittedName>
        <fullName evidence="2">Uncharacterized protein</fullName>
    </submittedName>
</protein>
<dbReference type="HOGENOM" id="CLU_069887_0_0_1"/>
<dbReference type="eggNOG" id="ENOG502S21W">
    <property type="taxonomic scope" value="Eukaryota"/>
</dbReference>
<gene>
    <name evidence="2" type="ordered locus">Ecym_2372</name>
</gene>
<dbReference type="InParanoid" id="G8JNN7"/>
<evidence type="ECO:0000256" key="1">
    <source>
        <dbReference type="SAM" id="MobiDB-lite"/>
    </source>
</evidence>
<sequence length="262" mass="30313">MRAPPQPRRSRHRYVLQVIQKFHDTIGFHRVRRRWHLHKVHKASRANARNRNVNNNNNSKNNIEQIGNTPVRLEDIANQPSGVDIPKKRRMPLLIASFPKGSSRSPQFNVLERNRKSKLLLSRRKYKLKSFQGGTKSLKGKTNAKNCQKAYTVRKEVMQHAQMKVNYHRKGVVNSTCVLLDNDSGRNPEFLSFGHECSIRLKDYPSLSIRNPRKQQLQLKVQQQLQKDKIQKEKLQHSQQMTAAEVIAAEATVATTRSSCVR</sequence>
<reference evidence="3" key="1">
    <citation type="journal article" date="2012" name="G3 (Bethesda)">
        <title>Pichia sorbitophila, an interspecies yeast hybrid reveals early steps of genome resolution following polyploidization.</title>
        <authorList>
            <person name="Leh Louis V."/>
            <person name="Despons L."/>
            <person name="Friedrich A."/>
            <person name="Martin T."/>
            <person name="Durrens P."/>
            <person name="Casaregola S."/>
            <person name="Neuveglise C."/>
            <person name="Fairhead C."/>
            <person name="Marck C."/>
            <person name="Cruz J.A."/>
            <person name="Straub M.L."/>
            <person name="Kugler V."/>
            <person name="Sacerdot C."/>
            <person name="Uzunov Z."/>
            <person name="Thierry A."/>
            <person name="Weiss S."/>
            <person name="Bleykasten C."/>
            <person name="De Montigny J."/>
            <person name="Jacques N."/>
            <person name="Jung P."/>
            <person name="Lemaire M."/>
            <person name="Mallet S."/>
            <person name="Morel G."/>
            <person name="Richard G.F."/>
            <person name="Sarkar A."/>
            <person name="Savel G."/>
            <person name="Schacherer J."/>
            <person name="Seret M.L."/>
            <person name="Talla E."/>
            <person name="Samson G."/>
            <person name="Jubin C."/>
            <person name="Poulain J."/>
            <person name="Vacherie B."/>
            <person name="Barbe V."/>
            <person name="Pelletier E."/>
            <person name="Sherman D.J."/>
            <person name="Westhof E."/>
            <person name="Weissenbach J."/>
            <person name="Baret P.V."/>
            <person name="Wincker P."/>
            <person name="Gaillardin C."/>
            <person name="Dujon B."/>
            <person name="Souciet J.L."/>
        </authorList>
    </citation>
    <scope>NUCLEOTIDE SEQUENCE [LARGE SCALE GENOMIC DNA]</scope>
    <source>
        <strain evidence="3">CBS 270.75 / DBVPG 7215 / KCTC 17166 / NRRL Y-17582</strain>
    </source>
</reference>
<dbReference type="GeneID" id="11470637"/>
<dbReference type="KEGG" id="erc:Ecym_2372"/>